<gene>
    <name evidence="2" type="ORF">LMV7_p00940</name>
</gene>
<reference evidence="2" key="1">
    <citation type="journal article" date="2013" name="Genome Announc.">
        <title>First complete sequence of a giant linear plasmid from a micrococcus strain isolated from an extremely high-altitude lake.</title>
        <authorList>
            <person name="Dib J.R."/>
            <person name="Schuldes J."/>
            <person name="Thurmer A."/>
            <person name="Farias M.E."/>
            <person name="Daniel R."/>
            <person name="Meinhardt F."/>
        </authorList>
    </citation>
    <scope>NUCLEOTIDE SEQUENCE</scope>
    <source>
        <strain evidence="2">V7</strain>
        <plasmid evidence="2">pLMV7</plasmid>
    </source>
</reference>
<accession>U5P021</accession>
<dbReference type="RefSeq" id="WP_023190173.1">
    <property type="nucleotide sequence ID" value="NC_022599.1"/>
</dbReference>
<organism evidence="2">
    <name type="scientific">Micrococcus sp. V7</name>
    <dbReference type="NCBI Taxonomy" id="404582"/>
    <lineage>
        <taxon>Bacteria</taxon>
        <taxon>Bacillati</taxon>
        <taxon>Actinomycetota</taxon>
        <taxon>Actinomycetes</taxon>
        <taxon>Micrococcales</taxon>
        <taxon>Micrococcaceae</taxon>
        <taxon>Micrococcus</taxon>
    </lineage>
</organism>
<evidence type="ECO:0000313" key="2">
    <source>
        <dbReference type="EMBL" id="AGY35515.1"/>
    </source>
</evidence>
<keyword evidence="2" id="KW-0614">Plasmid</keyword>
<dbReference type="EMBL" id="KF577591">
    <property type="protein sequence ID" value="AGY35515.1"/>
    <property type="molecule type" value="Genomic_DNA"/>
</dbReference>
<name>U5P021_9MICC</name>
<feature type="compositionally biased region" description="Low complexity" evidence="1">
    <location>
        <begin position="104"/>
        <end position="122"/>
    </location>
</feature>
<proteinExistence type="predicted"/>
<dbReference type="AlphaFoldDB" id="U5P021"/>
<sequence length="282" mass="30390">MHEARSTIDGRLYTAEKFALQPQAVKLAHRRRRFTCPVCQQPASFRSRSRDGRAACFTAQHTPGCEAASAVWTETPAPGVQAVPEVDNTGAVIVLDWDGIPTGAPAPGPALAQAADPDQPGPARRHDAAAGVVTREHTQRSLRGLLRRFNADPTLIRSTQPLQLHPGTDPRPLCELVVTPDQIGPEHFDQLHLVWGTLATAQHLGDSGAFLRTKDDQGEPTLRLRLTKTLADTVWAHMGWTAEIPAAAGVTFLAGSVLHRGSGDVPFMRLDSTTQLALTPGR</sequence>
<feature type="region of interest" description="Disordered" evidence="1">
    <location>
        <begin position="104"/>
        <end position="129"/>
    </location>
</feature>
<geneLocation type="plasmid" evidence="2">
    <name>pLMV7</name>
</geneLocation>
<evidence type="ECO:0000256" key="1">
    <source>
        <dbReference type="SAM" id="MobiDB-lite"/>
    </source>
</evidence>
<protein>
    <submittedName>
        <fullName evidence="2">Uncharacterized protein</fullName>
    </submittedName>
</protein>